<dbReference type="AlphaFoldDB" id="Q41105"/>
<protein>
    <submittedName>
        <fullName evidence="1">Uncharacterized protein</fullName>
    </submittedName>
</protein>
<feature type="non-terminal residue" evidence="1">
    <location>
        <position position="65"/>
    </location>
</feature>
<dbReference type="PIR" id="T10866">
    <property type="entry name" value="T10866"/>
</dbReference>
<reference evidence="1" key="1">
    <citation type="book" date="1993" name="PROGRESS IN PLANT GROWTH REGULATION" publisher="Kluwer" city="Amsterdam, Netherlands">
        <title>Cytokinin metabolism: genes and enzymes.</title>
        <editorList>
            <person name="Karssen C.M."/>
        </editorList>
        <authorList>
            <person name="Mok D.W.S."/>
            <person name="Mok M.C."/>
            <person name="Martin R.C."/>
            <person name="Bassil N.V."/>
            <person name="Lightfoot D.A."/>
        </authorList>
    </citation>
    <scope>NUCLEOTIDE SEQUENCE</scope>
    <source>
        <strain evidence="1">Great Northern</strain>
        <tissue evidence="1">Whole immature seed</tissue>
    </source>
</reference>
<evidence type="ECO:0000313" key="1">
    <source>
        <dbReference type="EMBL" id="AAA74196.1"/>
    </source>
</evidence>
<reference evidence="1" key="2">
    <citation type="journal article" date="1994" name="Plant Physiol.">
        <title>The cDNA clones XZT82 and XZT205 do not encode zeatin O-xylosyltransferase in Phaseolus vulgaris L.</title>
        <authorList>
            <person name="Lightfoot D.A."/>
        </authorList>
    </citation>
    <scope>NUCLEOTIDE SEQUENCE</scope>
    <source>
        <strain evidence="1">Great Northern</strain>
        <tissue evidence="1">Whole immature seed</tissue>
    </source>
</reference>
<organism evidence="1">
    <name type="scientific">Phaseolus vulgaris</name>
    <name type="common">Kidney bean</name>
    <name type="synonym">French bean</name>
    <dbReference type="NCBI Taxonomy" id="3885"/>
    <lineage>
        <taxon>Eukaryota</taxon>
        <taxon>Viridiplantae</taxon>
        <taxon>Streptophyta</taxon>
        <taxon>Embryophyta</taxon>
        <taxon>Tracheophyta</taxon>
        <taxon>Spermatophyta</taxon>
        <taxon>Magnoliopsida</taxon>
        <taxon>eudicotyledons</taxon>
        <taxon>Gunneridae</taxon>
        <taxon>Pentapetalae</taxon>
        <taxon>rosids</taxon>
        <taxon>fabids</taxon>
        <taxon>Fabales</taxon>
        <taxon>Fabaceae</taxon>
        <taxon>Papilionoideae</taxon>
        <taxon>50 kb inversion clade</taxon>
        <taxon>NPAAA clade</taxon>
        <taxon>indigoferoid/millettioid clade</taxon>
        <taxon>Phaseoleae</taxon>
        <taxon>Phaseolus</taxon>
    </lineage>
</organism>
<sequence length="65" mass="6917">PVRETRVGPTLDGLVVLGRPRMYGLTSSVLVPLLRSPLSVLEIVILTEVGTPSSPSSPFSYPALK</sequence>
<accession>Q41105</accession>
<dbReference type="EMBL" id="U28923">
    <property type="protein sequence ID" value="AAA74196.1"/>
    <property type="molecule type" value="mRNA"/>
</dbReference>
<feature type="non-terminal residue" evidence="1">
    <location>
        <position position="1"/>
    </location>
</feature>
<proteinExistence type="evidence at transcript level"/>
<name>Q41105_PHAVU</name>
<reference evidence="1" key="3">
    <citation type="submission" date="1995-06" db="EMBL/GenBank/DDBJ databases">
        <authorList>
            <person name="Lightfoot D.A."/>
        </authorList>
    </citation>
    <scope>NUCLEOTIDE SEQUENCE</scope>
    <source>
        <strain evidence="1">Great Northern</strain>
        <tissue evidence="1">Whole immature seed</tissue>
    </source>
</reference>